<organism evidence="1 2">
    <name type="scientific">Solirubrobacter deserti</name>
    <dbReference type="NCBI Taxonomy" id="2282478"/>
    <lineage>
        <taxon>Bacteria</taxon>
        <taxon>Bacillati</taxon>
        <taxon>Actinomycetota</taxon>
        <taxon>Thermoleophilia</taxon>
        <taxon>Solirubrobacterales</taxon>
        <taxon>Solirubrobacteraceae</taxon>
        <taxon>Solirubrobacter</taxon>
    </lineage>
</organism>
<name>A0ABT4RLL6_9ACTN</name>
<proteinExistence type="predicted"/>
<sequence length="454" mass="49621">MLTLRMRRVTTEDPLDGIEELLAELGDAYRPLLRDTLRFQADGLGIDAEQIQSTARTDQYGEETEFGEVLAVPEGVVAVQIKAEARRYLPAVRTGRSGRARSRELSLFGIGQPSVVERLAEVAAAFEQRFSLELEPFAYESDRFTALKEEGMTPPDAPSDREKAGAQVLADPVVRRAAVSVASSGGLLVGDLPKQLPQEDRHRAADVQETLESEGLVDVELVVICKRTSAQVARVPSRDALEQAASAGLRCACGKALLDERVEEALSLAALGRQLLDGSWWLSVLLMEELRALGVSYESMLIEAKDGGDEMDCFADISGELTLFELKDKEFSLGNAYSFGAKIGIYRPEHAVIVTTSHVGGDAREHFKRSLTADTYDEFGRARGVRRMRYVEGVQDLASALEELADEIYGTDAQTILRRLLPMASVDAGTVISAIRSRSKDDEKTIEEPAPTDG</sequence>
<evidence type="ECO:0000313" key="2">
    <source>
        <dbReference type="Proteomes" id="UP001147700"/>
    </source>
</evidence>
<accession>A0ABT4RLL6</accession>
<keyword evidence="2" id="KW-1185">Reference proteome</keyword>
<dbReference type="Proteomes" id="UP001147700">
    <property type="component" value="Unassembled WGS sequence"/>
</dbReference>
<protein>
    <submittedName>
        <fullName evidence="1">Uncharacterized protein</fullName>
    </submittedName>
</protein>
<gene>
    <name evidence="1" type="ORF">OJ962_18010</name>
</gene>
<reference evidence="1" key="1">
    <citation type="submission" date="2022-10" db="EMBL/GenBank/DDBJ databases">
        <title>The WGS of Solirubrobacter sp. CPCC 204708.</title>
        <authorList>
            <person name="Jiang Z."/>
        </authorList>
    </citation>
    <scope>NUCLEOTIDE SEQUENCE</scope>
    <source>
        <strain evidence="1">CPCC 204708</strain>
    </source>
</reference>
<dbReference type="RefSeq" id="WP_202958041.1">
    <property type="nucleotide sequence ID" value="NZ_JAPCID010000025.1"/>
</dbReference>
<evidence type="ECO:0000313" key="1">
    <source>
        <dbReference type="EMBL" id="MDA0139404.1"/>
    </source>
</evidence>
<comment type="caution">
    <text evidence="1">The sequence shown here is derived from an EMBL/GenBank/DDBJ whole genome shotgun (WGS) entry which is preliminary data.</text>
</comment>
<dbReference type="EMBL" id="JAPCID010000025">
    <property type="protein sequence ID" value="MDA0139404.1"/>
    <property type="molecule type" value="Genomic_DNA"/>
</dbReference>